<keyword evidence="3" id="KW-0804">Transcription</keyword>
<dbReference type="InterPro" id="IPR036388">
    <property type="entry name" value="WH-like_DNA-bd_sf"/>
</dbReference>
<dbReference type="Gene3D" id="1.10.10.10">
    <property type="entry name" value="Winged helix-like DNA-binding domain superfamily/Winged helix DNA-binding domain"/>
    <property type="match status" value="1"/>
</dbReference>
<dbReference type="SUPFAM" id="SSF46785">
    <property type="entry name" value="Winged helix' DNA-binding domain"/>
    <property type="match status" value="1"/>
</dbReference>
<dbReference type="PROSITE" id="PS50949">
    <property type="entry name" value="HTH_GNTR"/>
    <property type="match status" value="1"/>
</dbReference>
<feature type="domain" description="HTH gntR-type" evidence="4">
    <location>
        <begin position="1"/>
        <end position="41"/>
    </location>
</feature>
<dbReference type="PATRIC" id="fig|1189621.3.peg.2669"/>
<dbReference type="GO" id="GO:0003700">
    <property type="term" value="F:DNA-binding transcription factor activity"/>
    <property type="evidence" value="ECO:0007669"/>
    <property type="project" value="InterPro"/>
</dbReference>
<dbReference type="Proteomes" id="UP000005551">
    <property type="component" value="Unassembled WGS sequence"/>
</dbReference>
<sequence>MRELAGEMEVNRNTVMRAYALLEEEGILDNKRGIGFFVSPAAKSRIQEKKKADFYRDELPPFLRQVRLLGLKGSDLTELLHVIQENEDK</sequence>
<proteinExistence type="predicted"/>
<keyword evidence="1" id="KW-0805">Transcription regulation</keyword>
<dbReference type="STRING" id="1189621.A3SI_12794"/>
<dbReference type="PANTHER" id="PTHR38445:SF10">
    <property type="entry name" value="GNTR-FAMILY TRANSCRIPTIONAL REGULATOR"/>
    <property type="match status" value="1"/>
</dbReference>
<keyword evidence="6" id="KW-1185">Reference proteome</keyword>
<dbReference type="GO" id="GO:0003677">
    <property type="term" value="F:DNA binding"/>
    <property type="evidence" value="ECO:0007669"/>
    <property type="project" value="UniProtKB-KW"/>
</dbReference>
<dbReference type="Pfam" id="PF00392">
    <property type="entry name" value="GntR"/>
    <property type="match status" value="1"/>
</dbReference>
<evidence type="ECO:0000313" key="5">
    <source>
        <dbReference type="EMBL" id="EIM75718.1"/>
    </source>
</evidence>
<dbReference type="InterPro" id="IPR000524">
    <property type="entry name" value="Tscrpt_reg_HTH_GntR"/>
</dbReference>
<protein>
    <submittedName>
        <fullName evidence="5">Transcriptional regulator, gntr family protein</fullName>
    </submittedName>
</protein>
<dbReference type="InterPro" id="IPR036390">
    <property type="entry name" value="WH_DNA-bd_sf"/>
</dbReference>
<name>I5C1L6_9BACT</name>
<organism evidence="5 6">
    <name type="scientific">Nitritalea halalkaliphila LW7</name>
    <dbReference type="NCBI Taxonomy" id="1189621"/>
    <lineage>
        <taxon>Bacteria</taxon>
        <taxon>Pseudomonadati</taxon>
        <taxon>Bacteroidota</taxon>
        <taxon>Cytophagia</taxon>
        <taxon>Cytophagales</taxon>
        <taxon>Cyclobacteriaceae</taxon>
        <taxon>Nitritalea</taxon>
    </lineage>
</organism>
<gene>
    <name evidence="5" type="ORF">A3SI_12794</name>
</gene>
<dbReference type="EMBL" id="AJYA01000028">
    <property type="protein sequence ID" value="EIM75718.1"/>
    <property type="molecule type" value="Genomic_DNA"/>
</dbReference>
<evidence type="ECO:0000313" key="6">
    <source>
        <dbReference type="Proteomes" id="UP000005551"/>
    </source>
</evidence>
<dbReference type="PANTHER" id="PTHR38445">
    <property type="entry name" value="HTH-TYPE TRANSCRIPTIONAL REPRESSOR YTRA"/>
    <property type="match status" value="1"/>
</dbReference>
<dbReference type="AlphaFoldDB" id="I5C1L6"/>
<dbReference type="RefSeq" id="WP_009055701.1">
    <property type="nucleotide sequence ID" value="NZ_AJYA01000028.1"/>
</dbReference>
<comment type="caution">
    <text evidence="5">The sequence shown here is derived from an EMBL/GenBank/DDBJ whole genome shotgun (WGS) entry which is preliminary data.</text>
</comment>
<evidence type="ECO:0000259" key="4">
    <source>
        <dbReference type="PROSITE" id="PS50949"/>
    </source>
</evidence>
<reference evidence="5 6" key="1">
    <citation type="submission" date="2012-05" db="EMBL/GenBank/DDBJ databases">
        <title>Genome sequence of Nitritalea halalkaliphila LW7.</title>
        <authorList>
            <person name="Jangir P.K."/>
            <person name="Singh A."/>
            <person name="Shivaji S."/>
            <person name="Sharma R."/>
        </authorList>
    </citation>
    <scope>NUCLEOTIDE SEQUENCE [LARGE SCALE GENOMIC DNA]</scope>
    <source>
        <strain evidence="5 6">LW7</strain>
    </source>
</reference>
<evidence type="ECO:0000256" key="1">
    <source>
        <dbReference type="ARBA" id="ARBA00023015"/>
    </source>
</evidence>
<keyword evidence="2" id="KW-0238">DNA-binding</keyword>
<evidence type="ECO:0000256" key="2">
    <source>
        <dbReference type="ARBA" id="ARBA00023125"/>
    </source>
</evidence>
<evidence type="ECO:0000256" key="3">
    <source>
        <dbReference type="ARBA" id="ARBA00023163"/>
    </source>
</evidence>
<dbReference type="Gene3D" id="1.10.287.100">
    <property type="match status" value="1"/>
</dbReference>
<accession>I5C1L6</accession>